<evidence type="ECO:0000256" key="1">
    <source>
        <dbReference type="SAM" id="Coils"/>
    </source>
</evidence>
<keyword evidence="1" id="KW-0175">Coiled coil</keyword>
<name>A0ABZ2Y758_9FIRM</name>
<feature type="coiled-coil region" evidence="1">
    <location>
        <begin position="37"/>
        <end position="81"/>
    </location>
</feature>
<evidence type="ECO:0000256" key="2">
    <source>
        <dbReference type="SAM" id="Phobius"/>
    </source>
</evidence>
<dbReference type="Proteomes" id="UP001486565">
    <property type="component" value="Chromosome"/>
</dbReference>
<proteinExistence type="predicted"/>
<evidence type="ECO:0000313" key="3">
    <source>
        <dbReference type="EMBL" id="WZL70436.1"/>
    </source>
</evidence>
<organism evidence="3 4">
    <name type="scientific">Defluviitalea saccharophila</name>
    <dbReference type="NCBI Taxonomy" id="879970"/>
    <lineage>
        <taxon>Bacteria</taxon>
        <taxon>Bacillati</taxon>
        <taxon>Bacillota</taxon>
        <taxon>Clostridia</taxon>
        <taxon>Lachnospirales</taxon>
        <taxon>Defluviitaleaceae</taxon>
        <taxon>Defluviitalea</taxon>
    </lineage>
</organism>
<dbReference type="RefSeq" id="WP_341877399.1">
    <property type="nucleotide sequence ID" value="NZ_CP121687.1"/>
</dbReference>
<feature type="transmembrane region" description="Helical" evidence="2">
    <location>
        <begin position="12"/>
        <end position="30"/>
    </location>
</feature>
<keyword evidence="4" id="KW-1185">Reference proteome</keyword>
<evidence type="ECO:0008006" key="5">
    <source>
        <dbReference type="Google" id="ProtNLM"/>
    </source>
</evidence>
<keyword evidence="2" id="KW-0472">Membrane</keyword>
<sequence length="411" mass="46997">MKLKASKSELIILVAILIIGSGILYYKYILGPQLEQIKQLNADIEDAKYRIELKEIELSKVDSLKEEVARLDTSINASKMKIIPYHETAKKLILLEDFIELSNLTLEKIELKEPVEKILGEEKDDANSENASDKDVEKYGEISIHLELFGSYEDLRTFIEQIKASVKPFVINTIEISPREKKEGAQQREDEVQATIELFAYTLLNPLDKTENRNYNFMEYEYEYKNPFKPIENIEDKVDNKLSEVIDEKLSKLDISDFLKEESNVLPPKISDFTIAIKDVYASGDNFYIVGPGNKGDYTTIQTRTIDPVNFYLTLSPTGYEYSIEAEDQAIQSLQKEIPLEKCRVIVDSTVMAIRNNQKLNTGIYIKNNTGYLVDVVLKGNYLDKVHIYTSSGVEVKPGETKENIQVRTTK</sequence>
<dbReference type="InterPro" id="IPR014717">
    <property type="entry name" value="Transl_elong_EF1B/ribsomal_bS6"/>
</dbReference>
<evidence type="ECO:0000313" key="4">
    <source>
        <dbReference type="Proteomes" id="UP001486565"/>
    </source>
</evidence>
<reference evidence="3 4" key="1">
    <citation type="submission" date="2023-03" db="EMBL/GenBank/DDBJ databases">
        <title>Novel Species.</title>
        <authorList>
            <person name="Ma S."/>
        </authorList>
    </citation>
    <scope>NUCLEOTIDE SEQUENCE [LARGE SCALE GENOMIC DNA]</scope>
    <source>
        <strain evidence="3 4">LIND6LT2</strain>
    </source>
</reference>
<dbReference type="Gene3D" id="3.30.70.60">
    <property type="match status" value="1"/>
</dbReference>
<protein>
    <recommendedName>
        <fullName evidence="5">Type IV pilus assembly protein PilO</fullName>
    </recommendedName>
</protein>
<gene>
    <name evidence="3" type="ORF">QBE51_02565</name>
</gene>
<dbReference type="EMBL" id="CP121687">
    <property type="protein sequence ID" value="WZL70436.1"/>
    <property type="molecule type" value="Genomic_DNA"/>
</dbReference>
<accession>A0ABZ2Y758</accession>
<keyword evidence="2" id="KW-0812">Transmembrane</keyword>
<keyword evidence="2" id="KW-1133">Transmembrane helix</keyword>